<accession>A0ABN2QU94</accession>
<gene>
    <name evidence="3" type="ORF">GCM10009717_25830</name>
</gene>
<feature type="region of interest" description="Disordered" evidence="1">
    <location>
        <begin position="1"/>
        <end position="29"/>
    </location>
</feature>
<sequence length="70" mass="7442">MGTHSHHPTHIPQRSGKPSGKPKHRYEGPFTHGFRVMTKGITQVIGASAALVASCAGLALALPPILPYLF</sequence>
<name>A0ABN2QU94_9MICO</name>
<feature type="transmembrane region" description="Helical" evidence="2">
    <location>
        <begin position="44"/>
        <end position="66"/>
    </location>
</feature>
<evidence type="ECO:0000313" key="3">
    <source>
        <dbReference type="EMBL" id="GAA1958187.1"/>
    </source>
</evidence>
<keyword evidence="2" id="KW-0472">Membrane</keyword>
<reference evidence="3 4" key="1">
    <citation type="journal article" date="2019" name="Int. J. Syst. Evol. Microbiol.">
        <title>The Global Catalogue of Microorganisms (GCM) 10K type strain sequencing project: providing services to taxonomists for standard genome sequencing and annotation.</title>
        <authorList>
            <consortium name="The Broad Institute Genomics Platform"/>
            <consortium name="The Broad Institute Genome Sequencing Center for Infectious Disease"/>
            <person name="Wu L."/>
            <person name="Ma J."/>
        </authorList>
    </citation>
    <scope>NUCLEOTIDE SEQUENCE [LARGE SCALE GENOMIC DNA]</scope>
    <source>
        <strain evidence="3 4">JCM 13584</strain>
    </source>
</reference>
<proteinExistence type="predicted"/>
<keyword evidence="2" id="KW-0812">Transmembrane</keyword>
<dbReference type="Proteomes" id="UP001499954">
    <property type="component" value="Unassembled WGS sequence"/>
</dbReference>
<keyword evidence="4" id="KW-1185">Reference proteome</keyword>
<evidence type="ECO:0000313" key="4">
    <source>
        <dbReference type="Proteomes" id="UP001499954"/>
    </source>
</evidence>
<organism evidence="3 4">
    <name type="scientific">Agromyces allii</name>
    <dbReference type="NCBI Taxonomy" id="393607"/>
    <lineage>
        <taxon>Bacteria</taxon>
        <taxon>Bacillati</taxon>
        <taxon>Actinomycetota</taxon>
        <taxon>Actinomycetes</taxon>
        <taxon>Micrococcales</taxon>
        <taxon>Microbacteriaceae</taxon>
        <taxon>Agromyces</taxon>
    </lineage>
</organism>
<dbReference type="EMBL" id="BAAAMK010000004">
    <property type="protein sequence ID" value="GAA1958187.1"/>
    <property type="molecule type" value="Genomic_DNA"/>
</dbReference>
<protein>
    <submittedName>
        <fullName evidence="3">Uncharacterized protein</fullName>
    </submittedName>
</protein>
<evidence type="ECO:0000256" key="2">
    <source>
        <dbReference type="SAM" id="Phobius"/>
    </source>
</evidence>
<keyword evidence="2" id="KW-1133">Transmembrane helix</keyword>
<evidence type="ECO:0000256" key="1">
    <source>
        <dbReference type="SAM" id="MobiDB-lite"/>
    </source>
</evidence>
<comment type="caution">
    <text evidence="3">The sequence shown here is derived from an EMBL/GenBank/DDBJ whole genome shotgun (WGS) entry which is preliminary data.</text>
</comment>